<dbReference type="EMBL" id="JAHRIN010061025">
    <property type="protein sequence ID" value="MEQ2213114.1"/>
    <property type="molecule type" value="Genomic_DNA"/>
</dbReference>
<sequence length="67" mass="7772">LKQMLHQSQQRLTFCSRAADEAEESRGEAEKSRVSAESRALGFHRDKETAEANRRRLSEELQLLKKE</sequence>
<feature type="compositionally biased region" description="Basic and acidic residues" evidence="1">
    <location>
        <begin position="43"/>
        <end position="55"/>
    </location>
</feature>
<gene>
    <name evidence="2" type="ORF">XENOCAPTIV_009968</name>
</gene>
<accession>A0ABV0RY58</accession>
<feature type="region of interest" description="Disordered" evidence="1">
    <location>
        <begin position="16"/>
        <end position="55"/>
    </location>
</feature>
<name>A0ABV0RY58_9TELE</name>
<dbReference type="Proteomes" id="UP001434883">
    <property type="component" value="Unassembled WGS sequence"/>
</dbReference>
<proteinExistence type="predicted"/>
<feature type="non-terminal residue" evidence="2">
    <location>
        <position position="1"/>
    </location>
</feature>
<evidence type="ECO:0000313" key="3">
    <source>
        <dbReference type="Proteomes" id="UP001434883"/>
    </source>
</evidence>
<evidence type="ECO:0000256" key="1">
    <source>
        <dbReference type="SAM" id="MobiDB-lite"/>
    </source>
</evidence>
<feature type="non-terminal residue" evidence="2">
    <location>
        <position position="67"/>
    </location>
</feature>
<comment type="caution">
    <text evidence="2">The sequence shown here is derived from an EMBL/GenBank/DDBJ whole genome shotgun (WGS) entry which is preliminary data.</text>
</comment>
<keyword evidence="3" id="KW-1185">Reference proteome</keyword>
<organism evidence="2 3">
    <name type="scientific">Xenoophorus captivus</name>
    <dbReference type="NCBI Taxonomy" id="1517983"/>
    <lineage>
        <taxon>Eukaryota</taxon>
        <taxon>Metazoa</taxon>
        <taxon>Chordata</taxon>
        <taxon>Craniata</taxon>
        <taxon>Vertebrata</taxon>
        <taxon>Euteleostomi</taxon>
        <taxon>Actinopterygii</taxon>
        <taxon>Neopterygii</taxon>
        <taxon>Teleostei</taxon>
        <taxon>Neoteleostei</taxon>
        <taxon>Acanthomorphata</taxon>
        <taxon>Ovalentaria</taxon>
        <taxon>Atherinomorphae</taxon>
        <taxon>Cyprinodontiformes</taxon>
        <taxon>Goodeidae</taxon>
        <taxon>Xenoophorus</taxon>
    </lineage>
</organism>
<feature type="compositionally biased region" description="Basic and acidic residues" evidence="1">
    <location>
        <begin position="18"/>
        <end position="36"/>
    </location>
</feature>
<evidence type="ECO:0000313" key="2">
    <source>
        <dbReference type="EMBL" id="MEQ2213114.1"/>
    </source>
</evidence>
<reference evidence="2 3" key="1">
    <citation type="submission" date="2021-06" db="EMBL/GenBank/DDBJ databases">
        <authorList>
            <person name="Palmer J.M."/>
        </authorList>
    </citation>
    <scope>NUCLEOTIDE SEQUENCE [LARGE SCALE GENOMIC DNA]</scope>
    <source>
        <strain evidence="2 3">XC_2019</strain>
        <tissue evidence="2">Muscle</tissue>
    </source>
</reference>
<protein>
    <submittedName>
        <fullName evidence="2">Uncharacterized protein</fullName>
    </submittedName>
</protein>